<dbReference type="PANTHER" id="PTHR14950">
    <property type="entry name" value="DICER-RELATED"/>
    <property type="match status" value="1"/>
</dbReference>
<dbReference type="InterPro" id="IPR038248">
    <property type="entry name" value="Dicer_dimer_sf"/>
</dbReference>
<feature type="domain" description="Dicer dsRNA-binding fold" evidence="16">
    <location>
        <begin position="558"/>
        <end position="648"/>
    </location>
</feature>
<dbReference type="InterPro" id="IPR027417">
    <property type="entry name" value="P-loop_NTPase"/>
</dbReference>
<dbReference type="Gene3D" id="3.30.160.380">
    <property type="entry name" value="Dicer dimerisation domain"/>
    <property type="match status" value="1"/>
</dbReference>
<dbReference type="Gene3D" id="1.10.1520.10">
    <property type="entry name" value="Ribonuclease III domain"/>
    <property type="match status" value="2"/>
</dbReference>
<feature type="compositionally biased region" description="Low complexity" evidence="12">
    <location>
        <begin position="872"/>
        <end position="887"/>
    </location>
</feature>
<feature type="domain" description="Helicase C-terminal" evidence="15">
    <location>
        <begin position="338"/>
        <end position="506"/>
    </location>
</feature>
<dbReference type="InterPro" id="IPR036389">
    <property type="entry name" value="RNase_III_sf"/>
</dbReference>
<keyword evidence="9" id="KW-0943">RNA-mediated gene silencing</keyword>
<keyword evidence="2" id="KW-0479">Metal-binding</keyword>
<feature type="compositionally biased region" description="Low complexity" evidence="12">
    <location>
        <begin position="1451"/>
        <end position="1470"/>
    </location>
</feature>
<evidence type="ECO:0000256" key="5">
    <source>
        <dbReference type="ARBA" id="ARBA00022801"/>
    </source>
</evidence>
<dbReference type="GO" id="GO:0046872">
    <property type="term" value="F:metal ion binding"/>
    <property type="evidence" value="ECO:0007669"/>
    <property type="project" value="UniProtKB-KW"/>
</dbReference>
<dbReference type="GO" id="GO:0031047">
    <property type="term" value="P:regulatory ncRNA-mediated gene silencing"/>
    <property type="evidence" value="ECO:0007669"/>
    <property type="project" value="UniProtKB-KW"/>
</dbReference>
<sequence>MVTRRDEPRAYQLEVANRAIEGNVIAVSDTGSGKTLISVILLKHMVAKARQEAKETGCQRKVAFFIVNKVPLVFQQHAYICNNSDIKAEAICGAMGVDNFDKERWNTIFERSEVVVITAQILFDILAHAFLVIDLCSLFIFDECHHATGNNPYRRIMTDFYPEALERPKIFGMTASPPKDKGTAKFSATELEKTMDCQIITASYNEVVQYTQSPKERVVNYTGIKIGSGPVPAEDVSREFSRLSLDEQQICEQLVAMLKDDKKLKPAVLWYQVAITELGPWFGSKSWRYILDTLKEDVQLTDINVRAQRLNVIQDAEQIATSMAKSRLDWDLSQVTQKVQKLVEVLREAGRQPGFCGILFVERRPTAHTMKDFLDECKQFGPEYGLDFIQSAVLTGHGGKGDVKEHHMNIKAQRKILEGFRKGQYNLLIATDVAEEGIDIDRCRLVIRFDVKNTVISHIQSRGRARDPNSEYIIMLPENDGFLEKISKAEADMRLWCSELPQDRVIRLRGPSANGEYDTDDFDDEDANSGLEDMKELAGVETIFRVESTGARVNFYTAVSLLHRYCGSLPADIYTTWKPEFNFTNVKGSFHCELILPLNALVTHFDSGPFSTKSLAKKAVSFQAIKEIYCRGGLTDSLLPHRKKAIVKDDLDEEGEESAGQVPPVSLRMYPIHQPTFWENKIKFVPGSDSVLLYATVFSLRQPPTNPGGEGVQPISRSLCLFTAAPLPQFDPIELFFNGDSRFVDIVRLSSPVELSVQKLQDLYQYHKQLFAAVFRKPVEVGSLDTGVRHLIAPLVRDHVGSDFHKDLSANPLVDWSEVQLGSSSSSTAEFYGLQEADFSWDRLQDVVLLEKGQWNRFFSLTAVRTDLTPNSPIPTSTTSLSPSFLSDDASQGRESDPMAVIGTFAQYYKIKRGIDIRNLDQILLEVKKIPRRADHLQTIKQSAPAEPKSSAANFIIPELALKYPVTASALRSAEWMVSVLVRIDDLLKTIEFLTEFGLQDQIKLPVMLEALTATETSYAMNYQRLELLGDTFLKFMMTVDVFIRYPLLDEGRLTSKRTARVSNSYLFKRATLFGLDRFLNKLPPVITHFFVPTPASPSPPSPSSGDTPPLASPNGLVMSTDDPPQPVTTQSQPQPQPLQRKSQVEWQISTKTMADLVESTLGAAYLSQGFNLGLKAAAALLKPLDGIHTWDDFARSFSQTDGPPLPANILATPFKDDPLLGDLDNVEDAIGYQFLNRRLLVEALTHATAVNPQTPCYQRLEFLGDSILDMLVADYWVRRYPVSGPGVIHEIKAASINNQILSVLCVQLGLHQHILHFSSSLATDILRATQQIQDAKEDALTTAAAGGKVTTTERGEPMGEYWVDFNMTKVLGDVLESVFGAVYVDSGWDWSAVQGFFDRAVLPTLRDHLSVETLKKHPVIELHHRIQGAGCQFFKLKNLTVVQEEEDQVASQPSESSSWSSTPLATISSRPTTHPSAVITLPASSSTISYSQQHRQEYGQGQEQGQPDQTCAVLIHGHSVVTATHTLIQVARKEAAKRTLAFLDSNPEWLAKSCNCPSSLARLKRMRLEGS</sequence>
<keyword evidence="7" id="KW-0067">ATP-binding</keyword>
<dbReference type="InterPro" id="IPR014001">
    <property type="entry name" value="Helicase_ATP-bd"/>
</dbReference>
<evidence type="ECO:0000259" key="15">
    <source>
        <dbReference type="PROSITE" id="PS51194"/>
    </source>
</evidence>
<evidence type="ECO:0000256" key="10">
    <source>
        <dbReference type="ARBA" id="ARBA00023211"/>
    </source>
</evidence>
<dbReference type="GO" id="GO:0005524">
    <property type="term" value="F:ATP binding"/>
    <property type="evidence" value="ECO:0007669"/>
    <property type="project" value="UniProtKB-KW"/>
</dbReference>
<feature type="compositionally biased region" description="Low complexity" evidence="12">
    <location>
        <begin position="1128"/>
        <end position="1140"/>
    </location>
</feature>
<evidence type="ECO:0008006" key="19">
    <source>
        <dbReference type="Google" id="ProtNLM"/>
    </source>
</evidence>
<name>A0A197JQS8_9FUNG</name>
<dbReference type="STRING" id="1314771.A0A197JQS8"/>
<protein>
    <recommendedName>
        <fullName evidence="19">P-loop containing nucleoside triphosphate hydrolase protein</fullName>
    </recommendedName>
</protein>
<feature type="domain" description="RNase III" evidence="13">
    <location>
        <begin position="984"/>
        <end position="1170"/>
    </location>
</feature>
<keyword evidence="3" id="KW-0677">Repeat</keyword>
<evidence type="ECO:0000259" key="14">
    <source>
        <dbReference type="PROSITE" id="PS51192"/>
    </source>
</evidence>
<organism evidence="17 18">
    <name type="scientific">Linnemannia elongata AG-77</name>
    <dbReference type="NCBI Taxonomy" id="1314771"/>
    <lineage>
        <taxon>Eukaryota</taxon>
        <taxon>Fungi</taxon>
        <taxon>Fungi incertae sedis</taxon>
        <taxon>Mucoromycota</taxon>
        <taxon>Mortierellomycotina</taxon>
        <taxon>Mortierellomycetes</taxon>
        <taxon>Mortierellales</taxon>
        <taxon>Mortierellaceae</taxon>
        <taxon>Linnemannia</taxon>
    </lineage>
</organism>
<dbReference type="PANTHER" id="PTHR14950:SF37">
    <property type="entry name" value="ENDORIBONUCLEASE DICER"/>
    <property type="match status" value="1"/>
</dbReference>
<keyword evidence="11" id="KW-0694">RNA-binding</keyword>
<dbReference type="GO" id="GO:0003723">
    <property type="term" value="F:RNA binding"/>
    <property type="evidence" value="ECO:0007669"/>
    <property type="project" value="UniProtKB-UniRule"/>
</dbReference>
<dbReference type="InterPro" id="IPR000999">
    <property type="entry name" value="RNase_III_dom"/>
</dbReference>
<dbReference type="PROSITE" id="PS51194">
    <property type="entry name" value="HELICASE_CTER"/>
    <property type="match status" value="1"/>
</dbReference>
<dbReference type="InterPro" id="IPR006935">
    <property type="entry name" value="Helicase/UvrB_N"/>
</dbReference>
<keyword evidence="6" id="KW-0347">Helicase</keyword>
<accession>A0A197JQS8</accession>
<dbReference type="PROSITE" id="PS50142">
    <property type="entry name" value="RNASE_3_2"/>
    <property type="match status" value="2"/>
</dbReference>
<evidence type="ECO:0000256" key="9">
    <source>
        <dbReference type="ARBA" id="ARBA00023158"/>
    </source>
</evidence>
<evidence type="ECO:0000256" key="7">
    <source>
        <dbReference type="ARBA" id="ARBA00022840"/>
    </source>
</evidence>
<dbReference type="PROSITE" id="PS00517">
    <property type="entry name" value="RNASE_3_1"/>
    <property type="match status" value="1"/>
</dbReference>
<dbReference type="InterPro" id="IPR005034">
    <property type="entry name" value="Dicer_dimerisation"/>
</dbReference>
<dbReference type="PROSITE" id="PS51327">
    <property type="entry name" value="DICER_DSRBF"/>
    <property type="match status" value="1"/>
</dbReference>
<dbReference type="SMART" id="SM00535">
    <property type="entry name" value="RIBOc"/>
    <property type="match status" value="2"/>
</dbReference>
<evidence type="ECO:0000256" key="3">
    <source>
        <dbReference type="ARBA" id="ARBA00022737"/>
    </source>
</evidence>
<dbReference type="Pfam" id="PF00271">
    <property type="entry name" value="Helicase_C"/>
    <property type="match status" value="1"/>
</dbReference>
<keyword evidence="10" id="KW-0464">Manganese</keyword>
<dbReference type="EMBL" id="KV442056">
    <property type="protein sequence ID" value="OAQ27535.1"/>
    <property type="molecule type" value="Genomic_DNA"/>
</dbReference>
<dbReference type="Pfam" id="PF03368">
    <property type="entry name" value="Dicer_dimer"/>
    <property type="match status" value="1"/>
</dbReference>
<dbReference type="OrthoDB" id="416741at2759"/>
<dbReference type="GO" id="GO:0004386">
    <property type="term" value="F:helicase activity"/>
    <property type="evidence" value="ECO:0007669"/>
    <property type="project" value="UniProtKB-KW"/>
</dbReference>
<dbReference type="Gene3D" id="2.170.260.10">
    <property type="entry name" value="paz domain"/>
    <property type="match status" value="1"/>
</dbReference>
<dbReference type="CDD" id="cd18034">
    <property type="entry name" value="DEXHc_dicer"/>
    <property type="match status" value="1"/>
</dbReference>
<dbReference type="SMART" id="SM00487">
    <property type="entry name" value="DEXDc"/>
    <property type="match status" value="1"/>
</dbReference>
<feature type="domain" description="RNase III" evidence="13">
    <location>
        <begin position="1224"/>
        <end position="1388"/>
    </location>
</feature>
<evidence type="ECO:0000256" key="6">
    <source>
        <dbReference type="ARBA" id="ARBA00022806"/>
    </source>
</evidence>
<dbReference type="SUPFAM" id="SSF69065">
    <property type="entry name" value="RNase III domain-like"/>
    <property type="match status" value="2"/>
</dbReference>
<dbReference type="InterPro" id="IPR001650">
    <property type="entry name" value="Helicase_C-like"/>
</dbReference>
<dbReference type="GO" id="GO:0006396">
    <property type="term" value="P:RNA processing"/>
    <property type="evidence" value="ECO:0007669"/>
    <property type="project" value="InterPro"/>
</dbReference>
<dbReference type="Gene3D" id="3.40.50.300">
    <property type="entry name" value="P-loop containing nucleotide triphosphate hydrolases"/>
    <property type="match status" value="2"/>
</dbReference>
<dbReference type="Proteomes" id="UP000078512">
    <property type="component" value="Unassembled WGS sequence"/>
</dbReference>
<comment type="cofactor">
    <cofactor evidence="1">
        <name>Mn(2+)</name>
        <dbReference type="ChEBI" id="CHEBI:29035"/>
    </cofactor>
</comment>
<dbReference type="GO" id="GO:0004525">
    <property type="term" value="F:ribonuclease III activity"/>
    <property type="evidence" value="ECO:0007669"/>
    <property type="project" value="InterPro"/>
</dbReference>
<feature type="region of interest" description="Disordered" evidence="12">
    <location>
        <begin position="1448"/>
        <end position="1477"/>
    </location>
</feature>
<evidence type="ECO:0000256" key="2">
    <source>
        <dbReference type="ARBA" id="ARBA00022723"/>
    </source>
</evidence>
<dbReference type="CDD" id="cd00593">
    <property type="entry name" value="RIBOc"/>
    <property type="match status" value="2"/>
</dbReference>
<evidence type="ECO:0000256" key="12">
    <source>
        <dbReference type="SAM" id="MobiDB-lite"/>
    </source>
</evidence>
<comment type="similarity">
    <text evidence="11">Belongs to the helicase family. Dicer subfamily.</text>
</comment>
<dbReference type="SUPFAM" id="SSF52540">
    <property type="entry name" value="P-loop containing nucleoside triphosphate hydrolases"/>
    <property type="match status" value="1"/>
</dbReference>
<evidence type="ECO:0000313" key="18">
    <source>
        <dbReference type="Proteomes" id="UP000078512"/>
    </source>
</evidence>
<dbReference type="SMART" id="SM00490">
    <property type="entry name" value="HELICc"/>
    <property type="match status" value="1"/>
</dbReference>
<keyword evidence="8" id="KW-0460">Magnesium</keyword>
<dbReference type="GO" id="GO:0003677">
    <property type="term" value="F:DNA binding"/>
    <property type="evidence" value="ECO:0007669"/>
    <property type="project" value="InterPro"/>
</dbReference>
<evidence type="ECO:0000256" key="1">
    <source>
        <dbReference type="ARBA" id="ARBA00001936"/>
    </source>
</evidence>
<reference evidence="17 18" key="1">
    <citation type="submission" date="2016-05" db="EMBL/GenBank/DDBJ databases">
        <title>Genome sequencing reveals origins of a unique bacterial endosymbiosis in the earliest lineages of terrestrial Fungi.</title>
        <authorList>
            <consortium name="DOE Joint Genome Institute"/>
            <person name="Uehling J."/>
            <person name="Gryganskyi A."/>
            <person name="Hameed K."/>
            <person name="Tschaplinski T."/>
            <person name="Misztal P."/>
            <person name="Wu S."/>
            <person name="Desiro A."/>
            <person name="Vande Pol N."/>
            <person name="Du Z.-Y."/>
            <person name="Zienkiewicz A."/>
            <person name="Zienkiewicz K."/>
            <person name="Morin E."/>
            <person name="Tisserant E."/>
            <person name="Splivallo R."/>
            <person name="Hainaut M."/>
            <person name="Henrissat B."/>
            <person name="Ohm R."/>
            <person name="Kuo A."/>
            <person name="Yan J."/>
            <person name="Lipzen A."/>
            <person name="Nolan M."/>
            <person name="Labutti K."/>
            <person name="Barry K."/>
            <person name="Goldstein A."/>
            <person name="Labbe J."/>
            <person name="Schadt C."/>
            <person name="Tuskan G."/>
            <person name="Grigoriev I."/>
            <person name="Martin F."/>
            <person name="Vilgalys R."/>
            <person name="Bonito G."/>
        </authorList>
    </citation>
    <scope>NUCLEOTIDE SEQUENCE [LARGE SCALE GENOMIC DNA]</scope>
    <source>
        <strain evidence="17 18">AG-77</strain>
    </source>
</reference>
<keyword evidence="5" id="KW-0378">Hydrolase</keyword>
<keyword evidence="18" id="KW-1185">Reference proteome</keyword>
<feature type="region of interest" description="Disordered" evidence="12">
    <location>
        <begin position="1094"/>
        <end position="1145"/>
    </location>
</feature>
<evidence type="ECO:0000313" key="17">
    <source>
        <dbReference type="EMBL" id="OAQ27535.1"/>
    </source>
</evidence>
<feature type="domain" description="Helicase ATP-binding" evidence="14">
    <location>
        <begin position="15"/>
        <end position="195"/>
    </location>
</feature>
<evidence type="ECO:0000256" key="11">
    <source>
        <dbReference type="PROSITE-ProRule" id="PRU00657"/>
    </source>
</evidence>
<dbReference type="PROSITE" id="PS51192">
    <property type="entry name" value="HELICASE_ATP_BIND_1"/>
    <property type="match status" value="1"/>
</dbReference>
<dbReference type="Pfam" id="PF00636">
    <property type="entry name" value="Ribonuclease_3"/>
    <property type="match status" value="2"/>
</dbReference>
<keyword evidence="4" id="KW-0547">Nucleotide-binding</keyword>
<evidence type="ECO:0000256" key="4">
    <source>
        <dbReference type="ARBA" id="ARBA00022741"/>
    </source>
</evidence>
<evidence type="ECO:0000259" key="16">
    <source>
        <dbReference type="PROSITE" id="PS51327"/>
    </source>
</evidence>
<proteinExistence type="inferred from homology"/>
<evidence type="ECO:0000256" key="8">
    <source>
        <dbReference type="ARBA" id="ARBA00022842"/>
    </source>
</evidence>
<evidence type="ECO:0000259" key="13">
    <source>
        <dbReference type="PROSITE" id="PS50142"/>
    </source>
</evidence>
<dbReference type="Pfam" id="PF04851">
    <property type="entry name" value="ResIII"/>
    <property type="match status" value="1"/>
</dbReference>
<feature type="region of interest" description="Disordered" evidence="12">
    <location>
        <begin position="872"/>
        <end position="892"/>
    </location>
</feature>
<gene>
    <name evidence="17" type="ORF">K457DRAFT_97115</name>
</gene>